<keyword evidence="1" id="KW-0808">Transferase</keyword>
<keyword evidence="6" id="KW-0862">Zinc</keyword>
<evidence type="ECO:0000256" key="3">
    <source>
        <dbReference type="ARBA" id="ARBA00022737"/>
    </source>
</evidence>
<keyword evidence="3" id="KW-0677">Repeat</keyword>
<feature type="domain" description="RING-type" evidence="8">
    <location>
        <begin position="1"/>
        <end position="181"/>
    </location>
</feature>
<evidence type="ECO:0000313" key="9">
    <source>
        <dbReference type="EMBL" id="OJT12597.1"/>
    </source>
</evidence>
<dbReference type="GO" id="GO:0061630">
    <property type="term" value="F:ubiquitin protein ligase activity"/>
    <property type="evidence" value="ECO:0007669"/>
    <property type="project" value="UniProtKB-EC"/>
</dbReference>
<dbReference type="PROSITE" id="PS51873">
    <property type="entry name" value="TRIAD"/>
    <property type="match status" value="1"/>
</dbReference>
<evidence type="ECO:0000256" key="5">
    <source>
        <dbReference type="ARBA" id="ARBA00022786"/>
    </source>
</evidence>
<organism evidence="9 10">
    <name type="scientific">Trametes pubescens</name>
    <name type="common">White-rot fungus</name>
    <dbReference type="NCBI Taxonomy" id="154538"/>
    <lineage>
        <taxon>Eukaryota</taxon>
        <taxon>Fungi</taxon>
        <taxon>Dikarya</taxon>
        <taxon>Basidiomycota</taxon>
        <taxon>Agaricomycotina</taxon>
        <taxon>Agaricomycetes</taxon>
        <taxon>Polyporales</taxon>
        <taxon>Polyporaceae</taxon>
        <taxon>Trametes</taxon>
    </lineage>
</organism>
<evidence type="ECO:0000256" key="4">
    <source>
        <dbReference type="ARBA" id="ARBA00022771"/>
    </source>
</evidence>
<evidence type="ECO:0000313" key="10">
    <source>
        <dbReference type="Proteomes" id="UP000184267"/>
    </source>
</evidence>
<proteinExistence type="predicted"/>
<evidence type="ECO:0000256" key="2">
    <source>
        <dbReference type="ARBA" id="ARBA00022723"/>
    </source>
</evidence>
<dbReference type="GO" id="GO:0016567">
    <property type="term" value="P:protein ubiquitination"/>
    <property type="evidence" value="ECO:0007669"/>
    <property type="project" value="InterPro"/>
</dbReference>
<dbReference type="GO" id="GO:0008270">
    <property type="term" value="F:zinc ion binding"/>
    <property type="evidence" value="ECO:0007669"/>
    <property type="project" value="UniProtKB-KW"/>
</dbReference>
<dbReference type="STRING" id="154538.A0A1M2VYC2"/>
<dbReference type="InterPro" id="IPR044066">
    <property type="entry name" value="TRIAD_supradom"/>
</dbReference>
<protein>
    <recommendedName>
        <fullName evidence="8">RING-type domain-containing protein</fullName>
    </recommendedName>
</protein>
<evidence type="ECO:0000256" key="7">
    <source>
        <dbReference type="SAM" id="MobiDB-lite"/>
    </source>
</evidence>
<feature type="region of interest" description="Disordered" evidence="7">
    <location>
        <begin position="198"/>
        <end position="223"/>
    </location>
</feature>
<evidence type="ECO:0000256" key="6">
    <source>
        <dbReference type="ARBA" id="ARBA00022833"/>
    </source>
</evidence>
<dbReference type="Proteomes" id="UP000184267">
    <property type="component" value="Unassembled WGS sequence"/>
</dbReference>
<dbReference type="OrthoDB" id="9977870at2759"/>
<dbReference type="Pfam" id="PF22191">
    <property type="entry name" value="IBR_1"/>
    <property type="match status" value="1"/>
</dbReference>
<dbReference type="PANTHER" id="PTHR11685">
    <property type="entry name" value="RBR FAMILY RING FINGER AND IBR DOMAIN-CONTAINING"/>
    <property type="match status" value="1"/>
</dbReference>
<dbReference type="AlphaFoldDB" id="A0A1M2VYC2"/>
<evidence type="ECO:0000256" key="1">
    <source>
        <dbReference type="ARBA" id="ARBA00022679"/>
    </source>
</evidence>
<accession>A0A1M2VYC2</accession>
<dbReference type="Gene3D" id="1.20.120.1750">
    <property type="match status" value="1"/>
</dbReference>
<gene>
    <name evidence="9" type="ORF">TRAPUB_10838</name>
</gene>
<keyword evidence="10" id="KW-1185">Reference proteome</keyword>
<keyword evidence="5" id="KW-0833">Ubl conjugation pathway</keyword>
<feature type="compositionally biased region" description="Acidic residues" evidence="7">
    <location>
        <begin position="207"/>
        <end position="221"/>
    </location>
</feature>
<keyword evidence="4" id="KW-0863">Zinc-finger</keyword>
<dbReference type="OMA" id="HIACLAC"/>
<name>A0A1M2VYC2_TRAPU</name>
<reference evidence="9 10" key="1">
    <citation type="submission" date="2016-10" db="EMBL/GenBank/DDBJ databases">
        <title>Genome sequence of the basidiomycete white-rot fungus Trametes pubescens.</title>
        <authorList>
            <person name="Makela M.R."/>
            <person name="Granchi Z."/>
            <person name="Peng M."/>
            <person name="De Vries R.P."/>
            <person name="Grigoriev I."/>
            <person name="Riley R."/>
            <person name="Hilden K."/>
        </authorList>
    </citation>
    <scope>NUCLEOTIDE SEQUENCE [LARGE SCALE GENOMIC DNA]</scope>
    <source>
        <strain evidence="9 10">FBCC735</strain>
    </source>
</reference>
<sequence>MEVIEGPMVTAPCGHTYDVQCLIDLVDAATVDETLFPPACCQQPFDLNQVWGYLDAKLRKQVERKTTEFGTKNRVYCHESTCSTFIGAATPSPTHMLCTTCWAYTCGHCKGPSHDRNVQCMSTEDESVIALAEESGWKRCPNCGQLVELSMGCNHMTCRCRYQFCYVCTAQWKTCRCDQWDEDMLLGAARRRVNARQEEERRRVNEWQEEDYTSDEEEEDPGNPAQYLEHAAPFYQHDIDIVGEAERLRGNYVCPHYWQFMGFGGHWQCFDCGTWNNFRFVSLDPRLYTVEHIA</sequence>
<dbReference type="SUPFAM" id="SSF57850">
    <property type="entry name" value="RING/U-box"/>
    <property type="match status" value="1"/>
</dbReference>
<dbReference type="EMBL" id="MNAD01000475">
    <property type="protein sequence ID" value="OJT12597.1"/>
    <property type="molecule type" value="Genomic_DNA"/>
</dbReference>
<comment type="caution">
    <text evidence="9">The sequence shown here is derived from an EMBL/GenBank/DDBJ whole genome shotgun (WGS) entry which is preliminary data.</text>
</comment>
<dbReference type="CDD" id="cd22584">
    <property type="entry name" value="Rcat_RBR_unk"/>
    <property type="match status" value="1"/>
</dbReference>
<evidence type="ECO:0000259" key="8">
    <source>
        <dbReference type="PROSITE" id="PS51873"/>
    </source>
</evidence>
<dbReference type="InterPro" id="IPR031127">
    <property type="entry name" value="E3_UB_ligase_RBR"/>
</dbReference>
<keyword evidence="2" id="KW-0479">Metal-binding</keyword>